<accession>G6EHD9</accession>
<dbReference type="EMBL" id="AGFM01000058">
    <property type="protein sequence ID" value="EHJ59428.1"/>
    <property type="molecule type" value="Genomic_DNA"/>
</dbReference>
<evidence type="ECO:0000313" key="2">
    <source>
        <dbReference type="EMBL" id="EHJ59428.1"/>
    </source>
</evidence>
<proteinExistence type="predicted"/>
<name>G6EHD9_9SPHN</name>
<dbReference type="PATRIC" id="fig|1088721.3.peg.3705"/>
<keyword evidence="3" id="KW-1185">Reference proteome</keyword>
<feature type="region of interest" description="Disordered" evidence="1">
    <location>
        <begin position="1"/>
        <end position="27"/>
    </location>
</feature>
<reference evidence="2 3" key="1">
    <citation type="journal article" date="2012" name="J. Bacteriol.">
        <title>Genome sequence of benzo(a)pyrene-degrading bacterium Novosphingobium pentaromativorans US6-1.</title>
        <authorList>
            <person name="Luo Y.R."/>
            <person name="Kang S.G."/>
            <person name="Kim S.J."/>
            <person name="Kim M.R."/>
            <person name="Li N."/>
            <person name="Lee J.H."/>
            <person name="Kwon K.K."/>
        </authorList>
    </citation>
    <scope>NUCLEOTIDE SEQUENCE [LARGE SCALE GENOMIC DNA]</scope>
    <source>
        <strain evidence="2 3">US6-1</strain>
    </source>
</reference>
<sequence>MRETNDSPDARVANIHVEPGSPNHRAGLGEEQIMASVIEAYRDEKGNLHHEASSAIIADIAAALGRVGDEGGLTEGVARLILEKRAAIEKAFGDLDRLEGNSLTVIDVSDHLRVQSLSA</sequence>
<comment type="caution">
    <text evidence="2">The sequence shown here is derived from an EMBL/GenBank/DDBJ whole genome shotgun (WGS) entry which is preliminary data.</text>
</comment>
<gene>
    <name evidence="2" type="ORF">NSU_3760</name>
</gene>
<organism evidence="2 3">
    <name type="scientific">Novosphingobium pentaromativorans US6-1</name>
    <dbReference type="NCBI Taxonomy" id="1088721"/>
    <lineage>
        <taxon>Bacteria</taxon>
        <taxon>Pseudomonadati</taxon>
        <taxon>Pseudomonadota</taxon>
        <taxon>Alphaproteobacteria</taxon>
        <taxon>Sphingomonadales</taxon>
        <taxon>Sphingomonadaceae</taxon>
        <taxon>Novosphingobium</taxon>
    </lineage>
</organism>
<protein>
    <submittedName>
        <fullName evidence="2">Uncharacterized protein</fullName>
    </submittedName>
</protein>
<evidence type="ECO:0000313" key="3">
    <source>
        <dbReference type="Proteomes" id="UP000004030"/>
    </source>
</evidence>
<dbReference type="Proteomes" id="UP000004030">
    <property type="component" value="Unassembled WGS sequence"/>
</dbReference>
<dbReference type="AlphaFoldDB" id="G6EHD9"/>
<evidence type="ECO:0000256" key="1">
    <source>
        <dbReference type="SAM" id="MobiDB-lite"/>
    </source>
</evidence>